<feature type="region of interest" description="Disordered" evidence="6">
    <location>
        <begin position="211"/>
        <end position="243"/>
    </location>
</feature>
<sequence>MPSYNYHIKFELYPTPGPVSDIASDDDIATIWIPNQSSSIFDELPLHPRKHELKPAEPQQTDLGLLQDKGKYASTSVIDCGLDRARSVSPSEESTETNVIRLTERQWRARRESVPAPGFRAGLGADKAHRDWRFGRISVESFDTELAQSMAGSARRQGSDDGGGGQSARPAPSLGPTFGGPGQSTKGRYVPLETKHTEAGWGIVHLYREGEDGPGMEVGEGEVEGDSGGAAQNSEAGDDDDDGPILCIPAVPTYLSPSDFLGFVGEKWRGDVCHYRMVMTSRMNRYMVLMKFKDKWRAAEWRKEFDGKAFNGMEPELCHVTYIKSITFETPKDRKPSQSQSSSSAVVSSLKPFPPPTPNLIELPTCPVCLERMDDTTGLMTILCQHVFHCTCLQTWKGSGCPVCRATNPNLLGSSTDPSQEPLHPDNPYAQPFGQGISNLCSVCDCPDDLWICLICGNVGCGRYKEGHAKKHWQSTAHSFSLELETQHIWDYAGDMWVHRLIREKGEGKVVELPSRGRQSGGGENSTAQDEDVVPRAKLDNIGLEYTNLLNTQLETQRIYFEEKLSKLADKAAKSAAIAESAAAEAKEATRQSVLMQAEIKKLKEEIVPGLEKDLARERQRANKSTDLARSLGKSLQEEKVVSKGLMERVAHVNKELEGLKAQVDELKLEKADLEESNRDLTMFISGQEQLRKLEGEGQLEAGELEEGVVSLPEEKTKGKGKGRRKK</sequence>
<dbReference type="PANTHER" id="PTHR24007">
    <property type="entry name" value="BRCA1-ASSOCIATED PROTEIN"/>
    <property type="match status" value="1"/>
</dbReference>
<dbReference type="PANTHER" id="PTHR24007:SF7">
    <property type="entry name" value="BRCA1-ASSOCIATED PROTEIN"/>
    <property type="match status" value="1"/>
</dbReference>
<keyword evidence="5" id="KW-0175">Coiled coil</keyword>
<name>A0A420YN93_9PEZI</name>
<evidence type="ECO:0000256" key="3">
    <source>
        <dbReference type="ARBA" id="ARBA00022833"/>
    </source>
</evidence>
<dbReference type="InterPro" id="IPR001841">
    <property type="entry name" value="Znf_RING"/>
</dbReference>
<accession>A0A420YN93</accession>
<feature type="region of interest" description="Disordered" evidence="6">
    <location>
        <begin position="695"/>
        <end position="727"/>
    </location>
</feature>
<dbReference type="GO" id="GO:0007265">
    <property type="term" value="P:Ras protein signal transduction"/>
    <property type="evidence" value="ECO:0007669"/>
    <property type="project" value="TreeGrafter"/>
</dbReference>
<dbReference type="GO" id="GO:0016567">
    <property type="term" value="P:protein ubiquitination"/>
    <property type="evidence" value="ECO:0007669"/>
    <property type="project" value="TreeGrafter"/>
</dbReference>
<dbReference type="SMART" id="SM00290">
    <property type="entry name" value="ZnF_UBP"/>
    <property type="match status" value="1"/>
</dbReference>
<dbReference type="CDD" id="cd16457">
    <property type="entry name" value="RING-H2_BRAP2"/>
    <property type="match status" value="1"/>
</dbReference>
<evidence type="ECO:0000256" key="5">
    <source>
        <dbReference type="SAM" id="Coils"/>
    </source>
</evidence>
<protein>
    <recommendedName>
        <fullName evidence="11">RING finger protein</fullName>
    </recommendedName>
</protein>
<keyword evidence="2 4" id="KW-0863">Zinc-finger</keyword>
<dbReference type="InterPro" id="IPR011422">
    <property type="entry name" value="BRAP2/ETP1_RRM"/>
</dbReference>
<feature type="domain" description="RING-type" evidence="7">
    <location>
        <begin position="366"/>
        <end position="405"/>
    </location>
</feature>
<dbReference type="InterPro" id="IPR034931">
    <property type="entry name" value="ETP1_RRM"/>
</dbReference>
<dbReference type="InterPro" id="IPR013083">
    <property type="entry name" value="Znf_RING/FYVE/PHD"/>
</dbReference>
<evidence type="ECO:0000259" key="8">
    <source>
        <dbReference type="PROSITE" id="PS50271"/>
    </source>
</evidence>
<dbReference type="InterPro" id="IPR047243">
    <property type="entry name" value="RING-H2_BRAP2"/>
</dbReference>
<proteinExistence type="predicted"/>
<evidence type="ECO:0000313" key="9">
    <source>
        <dbReference type="EMBL" id="RKU49332.1"/>
    </source>
</evidence>
<feature type="compositionally biased region" description="Low complexity" evidence="6">
    <location>
        <begin position="337"/>
        <end position="349"/>
    </location>
</feature>
<keyword evidence="3" id="KW-0862">Zinc</keyword>
<comment type="caution">
    <text evidence="9">The sequence shown here is derived from an EMBL/GenBank/DDBJ whole genome shotgun (WGS) entry which is preliminary data.</text>
</comment>
<dbReference type="GO" id="GO:0061630">
    <property type="term" value="F:ubiquitin protein ligase activity"/>
    <property type="evidence" value="ECO:0007669"/>
    <property type="project" value="TreeGrafter"/>
</dbReference>
<evidence type="ECO:0000256" key="1">
    <source>
        <dbReference type="ARBA" id="ARBA00022723"/>
    </source>
</evidence>
<dbReference type="EMBL" id="QVQW01000002">
    <property type="protein sequence ID" value="RKU49332.1"/>
    <property type="molecule type" value="Genomic_DNA"/>
</dbReference>
<organism evidence="9 10">
    <name type="scientific">Coniochaeta pulveracea</name>
    <dbReference type="NCBI Taxonomy" id="177199"/>
    <lineage>
        <taxon>Eukaryota</taxon>
        <taxon>Fungi</taxon>
        <taxon>Dikarya</taxon>
        <taxon>Ascomycota</taxon>
        <taxon>Pezizomycotina</taxon>
        <taxon>Sordariomycetes</taxon>
        <taxon>Sordariomycetidae</taxon>
        <taxon>Coniochaetales</taxon>
        <taxon>Coniochaetaceae</taxon>
        <taxon>Coniochaeta</taxon>
    </lineage>
</organism>
<feature type="coiled-coil region" evidence="5">
    <location>
        <begin position="643"/>
        <end position="680"/>
    </location>
</feature>
<dbReference type="SMART" id="SM00184">
    <property type="entry name" value="RING"/>
    <property type="match status" value="1"/>
</dbReference>
<dbReference type="Pfam" id="PF07576">
    <property type="entry name" value="BRAP2"/>
    <property type="match status" value="1"/>
</dbReference>
<reference evidence="9 10" key="1">
    <citation type="submission" date="2018-08" db="EMBL/GenBank/DDBJ databases">
        <title>Draft genome of the lignicolous fungus Coniochaeta pulveracea.</title>
        <authorList>
            <person name="Borstlap C.J."/>
            <person name="De Witt R.N."/>
            <person name="Botha A."/>
            <person name="Volschenk H."/>
        </authorList>
    </citation>
    <scope>NUCLEOTIDE SEQUENCE [LARGE SCALE GENOMIC DNA]</scope>
    <source>
        <strain evidence="9 10">CAB683</strain>
    </source>
</reference>
<evidence type="ECO:0008006" key="11">
    <source>
        <dbReference type="Google" id="ProtNLM"/>
    </source>
</evidence>
<keyword evidence="10" id="KW-1185">Reference proteome</keyword>
<evidence type="ECO:0000256" key="6">
    <source>
        <dbReference type="SAM" id="MobiDB-lite"/>
    </source>
</evidence>
<feature type="region of interest" description="Disordered" evidence="6">
    <location>
        <begin position="148"/>
        <end position="188"/>
    </location>
</feature>
<keyword evidence="1" id="KW-0479">Metal-binding</keyword>
<evidence type="ECO:0000313" key="10">
    <source>
        <dbReference type="Proteomes" id="UP000275385"/>
    </source>
</evidence>
<dbReference type="SUPFAM" id="SSF57850">
    <property type="entry name" value="RING/U-box"/>
    <property type="match status" value="1"/>
</dbReference>
<dbReference type="Pfam" id="PF02148">
    <property type="entry name" value="zf-UBP"/>
    <property type="match status" value="1"/>
</dbReference>
<dbReference type="Gene3D" id="3.30.40.10">
    <property type="entry name" value="Zinc/RING finger domain, C3HC4 (zinc finger)"/>
    <property type="match status" value="2"/>
</dbReference>
<gene>
    <name evidence="9" type="ORF">DL546_009859</name>
</gene>
<dbReference type="PROSITE" id="PS50271">
    <property type="entry name" value="ZF_UBP"/>
    <property type="match status" value="1"/>
</dbReference>
<feature type="domain" description="UBP-type" evidence="8">
    <location>
        <begin position="399"/>
        <end position="517"/>
    </location>
</feature>
<dbReference type="InterPro" id="IPR001607">
    <property type="entry name" value="Znf_UBP"/>
</dbReference>
<evidence type="ECO:0000256" key="2">
    <source>
        <dbReference type="ARBA" id="ARBA00022771"/>
    </source>
</evidence>
<dbReference type="STRING" id="177199.A0A420YN93"/>
<dbReference type="AlphaFoldDB" id="A0A420YN93"/>
<dbReference type="GO" id="GO:0008270">
    <property type="term" value="F:zinc ion binding"/>
    <property type="evidence" value="ECO:0007669"/>
    <property type="project" value="UniProtKB-KW"/>
</dbReference>
<dbReference type="OrthoDB" id="273556at2759"/>
<dbReference type="Pfam" id="PF13639">
    <property type="entry name" value="zf-RING_2"/>
    <property type="match status" value="1"/>
</dbReference>
<evidence type="ECO:0000256" key="4">
    <source>
        <dbReference type="PROSITE-ProRule" id="PRU00502"/>
    </source>
</evidence>
<evidence type="ECO:0000259" key="7">
    <source>
        <dbReference type="PROSITE" id="PS50089"/>
    </source>
</evidence>
<dbReference type="CDD" id="cd12717">
    <property type="entry name" value="RRM_ETP1"/>
    <property type="match status" value="1"/>
</dbReference>
<feature type="region of interest" description="Disordered" evidence="6">
    <location>
        <begin position="331"/>
        <end position="351"/>
    </location>
</feature>
<dbReference type="PROSITE" id="PS50089">
    <property type="entry name" value="ZF_RING_2"/>
    <property type="match status" value="1"/>
</dbReference>
<dbReference type="GO" id="GO:0005737">
    <property type="term" value="C:cytoplasm"/>
    <property type="evidence" value="ECO:0007669"/>
    <property type="project" value="TreeGrafter"/>
</dbReference>
<dbReference type="Proteomes" id="UP000275385">
    <property type="component" value="Unassembled WGS sequence"/>
</dbReference>